<dbReference type="InterPro" id="IPR036388">
    <property type="entry name" value="WH-like_DNA-bd_sf"/>
</dbReference>
<reference evidence="10 11" key="1">
    <citation type="submission" date="2021-03" db="EMBL/GenBank/DDBJ databases">
        <authorList>
            <person name="King G.J."/>
            <person name="Bancroft I."/>
            <person name="Baten A."/>
            <person name="Bloomfield J."/>
            <person name="Borpatragohain P."/>
            <person name="He Z."/>
            <person name="Irish N."/>
            <person name="Irwin J."/>
            <person name="Liu K."/>
            <person name="Mauleon R.P."/>
            <person name="Moore J."/>
            <person name="Morris R."/>
            <person name="Ostergaard L."/>
            <person name="Wang B."/>
            <person name="Wells R."/>
        </authorList>
    </citation>
    <scope>NUCLEOTIDE SEQUENCE [LARGE SCALE GENOMIC DNA]</scope>
    <source>
        <strain evidence="10">R-o-18</strain>
        <tissue evidence="10">Leaf</tissue>
    </source>
</reference>
<keyword evidence="7" id="KW-0175">Coiled coil</keyword>
<comment type="caution">
    <text evidence="10">The sequence shown here is derived from an EMBL/GenBank/DDBJ whole genome shotgun (WGS) entry which is preliminary data.</text>
</comment>
<evidence type="ECO:0000259" key="9">
    <source>
        <dbReference type="Pfam" id="PF23598"/>
    </source>
</evidence>
<dbReference type="SUPFAM" id="SSF52058">
    <property type="entry name" value="L domain-like"/>
    <property type="match status" value="1"/>
</dbReference>
<dbReference type="InterPro" id="IPR042197">
    <property type="entry name" value="Apaf_helical"/>
</dbReference>
<evidence type="ECO:0000256" key="4">
    <source>
        <dbReference type="ARBA" id="ARBA00022741"/>
    </source>
</evidence>
<keyword evidence="4" id="KW-0547">Nucleotide-binding</keyword>
<dbReference type="SUPFAM" id="SSF52540">
    <property type="entry name" value="P-loop containing nucleoside triphosphate hydrolases"/>
    <property type="match status" value="1"/>
</dbReference>
<dbReference type="PANTHER" id="PTHR33463:SF221">
    <property type="entry name" value="LEUCINE-RICH REPEAT DOMAIN, L DOMAIN-CONTAINING PROTEIN"/>
    <property type="match status" value="1"/>
</dbReference>
<dbReference type="InterPro" id="IPR032675">
    <property type="entry name" value="LRR_dom_sf"/>
</dbReference>
<dbReference type="Gene3D" id="1.10.10.10">
    <property type="entry name" value="Winged helix-like DNA-binding domain superfamily/Winged helix DNA-binding domain"/>
    <property type="match status" value="1"/>
</dbReference>
<dbReference type="Gene3D" id="3.40.50.300">
    <property type="entry name" value="P-loop containing nucleotide triphosphate hydrolases"/>
    <property type="match status" value="1"/>
</dbReference>
<keyword evidence="11" id="KW-1185">Reference proteome</keyword>
<dbReference type="Pfam" id="PF00931">
    <property type="entry name" value="NB-ARC"/>
    <property type="match status" value="1"/>
</dbReference>
<evidence type="ECO:0000256" key="5">
    <source>
        <dbReference type="ARBA" id="ARBA00022821"/>
    </source>
</evidence>
<evidence type="ECO:0000256" key="7">
    <source>
        <dbReference type="SAM" id="Coils"/>
    </source>
</evidence>
<keyword evidence="3" id="KW-0677">Repeat</keyword>
<organism evidence="10 11">
    <name type="scientific">Brassica rapa subsp. trilocularis</name>
    <dbReference type="NCBI Taxonomy" id="1813537"/>
    <lineage>
        <taxon>Eukaryota</taxon>
        <taxon>Viridiplantae</taxon>
        <taxon>Streptophyta</taxon>
        <taxon>Embryophyta</taxon>
        <taxon>Tracheophyta</taxon>
        <taxon>Spermatophyta</taxon>
        <taxon>Magnoliopsida</taxon>
        <taxon>eudicotyledons</taxon>
        <taxon>Gunneridae</taxon>
        <taxon>Pentapetalae</taxon>
        <taxon>rosids</taxon>
        <taxon>malvids</taxon>
        <taxon>Brassicales</taxon>
        <taxon>Brassicaceae</taxon>
        <taxon>Brassiceae</taxon>
        <taxon>Brassica</taxon>
    </lineage>
</organism>
<evidence type="ECO:0000313" key="11">
    <source>
        <dbReference type="Proteomes" id="UP000823674"/>
    </source>
</evidence>
<dbReference type="Gene3D" id="1.10.8.430">
    <property type="entry name" value="Helical domain of apoptotic protease-activating factors"/>
    <property type="match status" value="1"/>
</dbReference>
<dbReference type="InterPro" id="IPR055414">
    <property type="entry name" value="LRR_R13L4/SHOC2-like"/>
</dbReference>
<sequence>MGGFFSVPLSGDQVLKDVSHLSCFKASYINSLEENLAAMQRDMEELKARQTDVLRRVEREEETKSMQRLAEVNVWLKNVDNVSRQVSYLLSNRTTELQRLCSKKSRSNYGYGKRVSLMLKKVNDLNSKGVFEVVAEPATETSTKEKRLSRSRPDIVGRETILKRALSLLVSGETGSIGLYGVGGVGKSTILREISNKITARFEFVIWVVVSQHLPVKKIQEEIGRKLGFHGEEWNQKEESQKANDIHNFMKDRRFALLLDDVWAKVDLTKVGVPSPTKKNKSKIAFTTRSREVCVQMGVADPIEVQCLAENDAWDLFQMKVGGHASCSKIQETAREVAGRCHGLPLALNVLGETMSCKKKVRQWNDALRVLTSSPRVEFAEKEDEILPILKYSFDSLKVGKLKSCFQYCALFPAGSMLSKNSLIEYWEVEGCVGGFGSRYIAKNRGYENINTLVRAGLLMESDDSTKFVQMHDVVRKMALWVASDLGKNRERWVVEAGVGLRDMVPVQDWTGVRKMSLMNNEIEEISGGHECHQLTTLFLQQNSNLVRISGEFFQYMPMLVVLNMSFTELEELPEQISRLFALRYLNLSRTKIERLPDGLGKLKRLEHLNLETTKRLKSIYGLSNASSLGVLALLDSNVSLDASTIEELQRFERLERLNIDISSSSALKQLLSAPELAYWIEEVCIRDLQSDEACLVLPTTMMQLRKLIIKRCGVLEIDIGRASDDTFLIHPKLGSLSSVTITGCNGLKDLTWLLFVSKLTYLKLQCLDKVEEIISETGEQNAGGTKTPFEKLKRLELSNLPMLKSIYRNPLLFPCLKKIDVERCPKLRKLPLSSGSCLGGDELVISYSDDQWIERVQWEDKATEERFYGHCDNIITAASVGAGYHNLPGACNNGRFLSNPHVCVCASSNLWKETCVDAC</sequence>
<feature type="domain" description="Disease resistance R13L4/SHOC-2-like LRR" evidence="9">
    <location>
        <begin position="513"/>
        <end position="821"/>
    </location>
</feature>
<evidence type="ECO:0000256" key="6">
    <source>
        <dbReference type="ARBA" id="ARBA00022840"/>
    </source>
</evidence>
<gene>
    <name evidence="10" type="primary">A10p023760.1_BraROA</name>
    <name evidence="10" type="ORF">IGI04_040984</name>
</gene>
<evidence type="ECO:0008006" key="12">
    <source>
        <dbReference type="Google" id="ProtNLM"/>
    </source>
</evidence>
<dbReference type="Gene3D" id="3.80.10.10">
    <property type="entry name" value="Ribonuclease Inhibitor"/>
    <property type="match status" value="1"/>
</dbReference>
<dbReference type="EMBL" id="JADBGQ010000010">
    <property type="protein sequence ID" value="KAG5376388.1"/>
    <property type="molecule type" value="Genomic_DNA"/>
</dbReference>
<keyword evidence="5" id="KW-0611">Plant defense</keyword>
<dbReference type="Proteomes" id="UP000823674">
    <property type="component" value="Chromosome A10"/>
</dbReference>
<evidence type="ECO:0000259" key="8">
    <source>
        <dbReference type="Pfam" id="PF00931"/>
    </source>
</evidence>
<feature type="coiled-coil region" evidence="7">
    <location>
        <begin position="29"/>
        <end position="63"/>
    </location>
</feature>
<keyword evidence="2" id="KW-0433">Leucine-rich repeat</keyword>
<dbReference type="InterPro" id="IPR027417">
    <property type="entry name" value="P-loop_NTPase"/>
</dbReference>
<name>A0ABQ7KPG3_BRACM</name>
<accession>A0ABQ7KPG3</accession>
<dbReference type="InterPro" id="IPR050905">
    <property type="entry name" value="Plant_NBS-LRR"/>
</dbReference>
<evidence type="ECO:0000256" key="3">
    <source>
        <dbReference type="ARBA" id="ARBA00022737"/>
    </source>
</evidence>
<evidence type="ECO:0000313" key="10">
    <source>
        <dbReference type="EMBL" id="KAG5376388.1"/>
    </source>
</evidence>
<protein>
    <recommendedName>
        <fullName evidence="12">AAA+ ATPase domain-containing protein</fullName>
    </recommendedName>
</protein>
<feature type="domain" description="NB-ARC" evidence="8">
    <location>
        <begin position="159"/>
        <end position="323"/>
    </location>
</feature>
<evidence type="ECO:0000256" key="1">
    <source>
        <dbReference type="ARBA" id="ARBA00008894"/>
    </source>
</evidence>
<dbReference type="PANTHER" id="PTHR33463">
    <property type="entry name" value="NB-ARC DOMAIN-CONTAINING PROTEIN-RELATED"/>
    <property type="match status" value="1"/>
</dbReference>
<comment type="similarity">
    <text evidence="1">Belongs to the disease resistance NB-LRR family.</text>
</comment>
<proteinExistence type="inferred from homology"/>
<dbReference type="Pfam" id="PF23598">
    <property type="entry name" value="LRR_14"/>
    <property type="match status" value="1"/>
</dbReference>
<dbReference type="InterPro" id="IPR002182">
    <property type="entry name" value="NB-ARC"/>
</dbReference>
<dbReference type="PRINTS" id="PR00364">
    <property type="entry name" value="DISEASERSIST"/>
</dbReference>
<evidence type="ECO:0000256" key="2">
    <source>
        <dbReference type="ARBA" id="ARBA00022614"/>
    </source>
</evidence>
<keyword evidence="6" id="KW-0067">ATP-binding</keyword>